<evidence type="ECO:0000256" key="6">
    <source>
        <dbReference type="SAM" id="Phobius"/>
    </source>
</evidence>
<keyword evidence="3 6" id="KW-0812">Transmembrane</keyword>
<dbReference type="InterPro" id="IPR018076">
    <property type="entry name" value="T2SS_GspF_dom"/>
</dbReference>
<feature type="transmembrane region" description="Helical" evidence="6">
    <location>
        <begin position="284"/>
        <end position="306"/>
    </location>
</feature>
<dbReference type="GO" id="GO:0005886">
    <property type="term" value="C:plasma membrane"/>
    <property type="evidence" value="ECO:0007669"/>
    <property type="project" value="UniProtKB-SubCell"/>
</dbReference>
<evidence type="ECO:0000256" key="3">
    <source>
        <dbReference type="ARBA" id="ARBA00022692"/>
    </source>
</evidence>
<feature type="transmembrane region" description="Helical" evidence="6">
    <location>
        <begin position="135"/>
        <end position="154"/>
    </location>
</feature>
<evidence type="ECO:0000256" key="1">
    <source>
        <dbReference type="ARBA" id="ARBA00004651"/>
    </source>
</evidence>
<evidence type="ECO:0000259" key="7">
    <source>
        <dbReference type="Pfam" id="PF00482"/>
    </source>
</evidence>
<dbReference type="Proteomes" id="UP000532440">
    <property type="component" value="Unassembled WGS sequence"/>
</dbReference>
<gene>
    <name evidence="8" type="ORF">HNQ70_001054</name>
</gene>
<comment type="subcellular location">
    <subcellularLocation>
        <location evidence="1">Cell membrane</location>
        <topology evidence="1">Multi-pass membrane protein</topology>
    </subcellularLocation>
</comment>
<proteinExistence type="predicted"/>
<accession>A0A7W8HGZ2</accession>
<reference evidence="8 9" key="1">
    <citation type="submission" date="2020-08" db="EMBL/GenBank/DDBJ databases">
        <title>Genomic Encyclopedia of Type Strains, Phase IV (KMG-IV): sequencing the most valuable type-strain genomes for metagenomic binning, comparative biology and taxonomic classification.</title>
        <authorList>
            <person name="Goeker M."/>
        </authorList>
    </citation>
    <scope>NUCLEOTIDE SEQUENCE [LARGE SCALE GENOMIC DNA]</scope>
    <source>
        <strain evidence="8 9">DSM 29781</strain>
    </source>
</reference>
<evidence type="ECO:0000256" key="4">
    <source>
        <dbReference type="ARBA" id="ARBA00022989"/>
    </source>
</evidence>
<protein>
    <submittedName>
        <fullName evidence="8">Tight adherence protein C</fullName>
    </submittedName>
</protein>
<keyword evidence="9" id="KW-1185">Reference proteome</keyword>
<organism evidence="8 9">
    <name type="scientific">Quisquiliibacterium transsilvanicum</name>
    <dbReference type="NCBI Taxonomy" id="1549638"/>
    <lineage>
        <taxon>Bacteria</taxon>
        <taxon>Pseudomonadati</taxon>
        <taxon>Pseudomonadota</taxon>
        <taxon>Betaproteobacteria</taxon>
        <taxon>Burkholderiales</taxon>
        <taxon>Burkholderiaceae</taxon>
        <taxon>Quisquiliibacterium</taxon>
    </lineage>
</organism>
<comment type="caution">
    <text evidence="8">The sequence shown here is derived from an EMBL/GenBank/DDBJ whole genome shotgun (WGS) entry which is preliminary data.</text>
</comment>
<feature type="transmembrane region" description="Helical" evidence="6">
    <location>
        <begin position="12"/>
        <end position="31"/>
    </location>
</feature>
<dbReference type="EMBL" id="JACHGB010000002">
    <property type="protein sequence ID" value="MBB5271050.1"/>
    <property type="molecule type" value="Genomic_DNA"/>
</dbReference>
<dbReference type="PANTHER" id="PTHR35007">
    <property type="entry name" value="INTEGRAL MEMBRANE PROTEIN-RELATED"/>
    <property type="match status" value="1"/>
</dbReference>
<dbReference type="RefSeq" id="WP_246434722.1">
    <property type="nucleotide sequence ID" value="NZ_BAABEW010000017.1"/>
</dbReference>
<keyword evidence="2" id="KW-1003">Cell membrane</keyword>
<dbReference type="Pfam" id="PF00482">
    <property type="entry name" value="T2SSF"/>
    <property type="match status" value="1"/>
</dbReference>
<evidence type="ECO:0000313" key="9">
    <source>
        <dbReference type="Proteomes" id="UP000532440"/>
    </source>
</evidence>
<keyword evidence="5 6" id="KW-0472">Membrane</keyword>
<keyword evidence="4 6" id="KW-1133">Transmembrane helix</keyword>
<evidence type="ECO:0000256" key="2">
    <source>
        <dbReference type="ARBA" id="ARBA00022475"/>
    </source>
</evidence>
<feature type="transmembrane region" description="Helical" evidence="6">
    <location>
        <begin position="98"/>
        <end position="123"/>
    </location>
</feature>
<name>A0A7W8HGZ2_9BURK</name>
<feature type="domain" description="Type II secretion system protein GspF" evidence="7">
    <location>
        <begin position="173"/>
        <end position="300"/>
    </location>
</feature>
<dbReference type="AlphaFoldDB" id="A0A7W8HGZ2"/>
<evidence type="ECO:0000256" key="5">
    <source>
        <dbReference type="ARBA" id="ARBA00023136"/>
    </source>
</evidence>
<dbReference type="PANTHER" id="PTHR35007:SF2">
    <property type="entry name" value="PILUS ASSEMBLE PROTEIN"/>
    <property type="match status" value="1"/>
</dbReference>
<sequence>MPPDMPLPQIAILAMVFLAASGLAVGLFLLLRRSETSRRLERVVTGATPTLVKEPSQSGWVESVVKLASPLARLSIPDEGWEQSEIRRRLMHAGLRSASAPVVFFGVKTFLGLALPLVGWFAITMAGKDMGASRLVILLTLLMGMGYYLPNLVLNRIVKLRQRELFEAFPDALDLLTICVEAGLGLDAALARVASEMQLKSEVLADELQLVVLEMRAGGGKERALRNLALRTGVEDIDTLVAMLIQSEKFGTSIGDALRIHSDMLRSKRQQRAEEAAAKVAVKLIFPLVLCIFPSILIVVAGPAVLRIGKLLSTFGQ</sequence>
<evidence type="ECO:0000313" key="8">
    <source>
        <dbReference type="EMBL" id="MBB5271050.1"/>
    </source>
</evidence>